<evidence type="ECO:0000256" key="3">
    <source>
        <dbReference type="ARBA" id="ARBA00005848"/>
    </source>
</evidence>
<gene>
    <name evidence="12" type="ORF">BN587_00688</name>
</gene>
<dbReference type="Gene3D" id="2.150.10.10">
    <property type="entry name" value="Serralysin-like metalloprotease, C-terminal"/>
    <property type="match status" value="1"/>
</dbReference>
<dbReference type="Pfam" id="PF03895">
    <property type="entry name" value="YadA_anchor"/>
    <property type="match status" value="1"/>
</dbReference>
<evidence type="ECO:0000256" key="4">
    <source>
        <dbReference type="ARBA" id="ARBA00022448"/>
    </source>
</evidence>
<dbReference type="Gene3D" id="1.20.5.170">
    <property type="match status" value="1"/>
</dbReference>
<evidence type="ECO:0000256" key="8">
    <source>
        <dbReference type="ARBA" id="ARBA00022927"/>
    </source>
</evidence>
<evidence type="ECO:0000256" key="6">
    <source>
        <dbReference type="ARBA" id="ARBA00022692"/>
    </source>
</evidence>
<evidence type="ECO:0000256" key="5">
    <source>
        <dbReference type="ARBA" id="ARBA00022452"/>
    </source>
</evidence>
<keyword evidence="10" id="KW-0998">Cell outer membrane</keyword>
<dbReference type="GO" id="GO:0009986">
    <property type="term" value="C:cell surface"/>
    <property type="evidence" value="ECO:0007669"/>
    <property type="project" value="UniProtKB-SubCell"/>
</dbReference>
<sequence length="1792" mass="187049">MNKVFKVIWNEARNAYVVVSEIAKNRGSKSCSTKKLLAMLIAMGVMTCASFDVLAAPPSVAATAKSQYVAFFDETAGLINGQEDTIDGHKYIYDATNKYWVRAGYKLTVEENGKLHTPLSAHGKAADVAYIGDGDTGSILQSVTSMVSASGTVTNMGESLSRITASAFAGVSHGGGAAVAGDWSYIIQDSSWKGYVENGNFQDGYVDLIDQANGMPKGFVTVGDKLKWDDTKQAYTYNGKPVDYSNVYVIDGKIGVFTNQSGSDFYKGTVFGKNNEILMTVKDGDHFYSYWAAEVTDPSATMQSYRLAEYKKDLAVLVENDNKLHRDDIKEVTMTTDAGTNSAIIGLVRNGNTEAGAPVKGAITVTSGGGTEGSDTFVKISNGTANQTFATGSKVEAIGTTEATTGIKINGQEYTIKSGSVVSVAKDAANKTTTITVDGNATTITDTDTTYTAGDGIKINVGAISVSKNLTGMQSIQGAGEGKISFDGANVKVNNTTFSENSVVVGGGTDGKTPVTINGTDGVVSGLHNTNIGYTDFATRGNAATEEQLKKVMDAGWKFTTDSGTKTTVTVGEAGNEVKFNGDSANIEVTNTGNNIKVALNKNLTVDSVKAGSSFMSATGIGYGDKAYITSSGLNANNQKITGVADGTDDTDAVNVGQLKTVSEVANQGWKLSTNGDAASKVAPGEIVDFSGDKNISVSHNGTKVKVEMNDELEDIKSIRNGDSRINLNADSISISNGNKYFAITNSGIGMSYITADYSAKSIMLGENGTTISGGLNVAGSKITGVAAGTIAAGSTDAVNGSQLNDIKNSINTDISNKTFGLKDDKGSEVTSTLGNTVQVKGADGITSTVKDGALEIGLKLQDNSNLVVNSNGLALNTALTGIQSINGTGAGGISFNGGNVKVNQNTFNSDGRIQNVANGTETKDAVNFGQLDATNKKVDNLTNEVGKGWTVETENGTATKVGAGDTVKFSGDDNIKVSNTGKDVKVELNKKLTVDSVKAGDFFMDKNEGVGYKGKAYITSSGLNANGQTITNVKAGEAETDAVNVGQLNAVKAEASKKTTLSDGKNTTVTSVTTDGQTDYQVNVAGDLKDITSVSNGASKINLNADSISISNANKSFAITNSGIGMSYIGADYTAKSIMLGENGTTISGGLNVAGSKITGVAAGTADTDAVNVSQLNKVSEIANKGWKLKTNNGNVSDVKPGDEVEFDGDDNIKVSNAGNKVSFKLNNKLTGIESITGVGGGSISFSGGNVTINNNVTFGSNGQIHNVTAGTASTDAVNVGQLNAAVQAGNTDTHIKPGEYGVGADNKVNMDVVDKTGTKINTVTITDVAKASDLGNVNNINNDLKNSNGTTTVVDAVNNLNQKLDNKVGDLQYSKVDKGDIADGDSTTTAIGKLDQKLNDVAATAAKQHTTVSGSGNIVVEDPTINADGGKNYNVKLADDINVNSVTANTFKADKTIMDKDGLKVGEKVSVTENAVTAGKTSISDEGVKVGDKTYISDKGLNANGQNITNVADGKVEKDSKDAINGGQLFDTETKINNRIDGVENQVISNSNRIGQLSSRVNKVGAGAAALAALHPMDFDPDDKLTFSAGYGNYAGQNAAAIGAYYRPDEKVMFSVGGTVGNGENMVNAGISFSLDRTNHVSNSRTALAREVIDLRGQLAEMGAKMAKMEKAFGMLDESKTKLFPDIPANHWAYEYIAKLAGNGYVEGYPDGSFGGDRLMTRYEFAAMLYRAIENGAALEEKIIKEFEPELGRIRVDRISGEDGDRNKIERVRVNATKGERDHYGNKLAK</sequence>
<dbReference type="PANTHER" id="PTHR43308">
    <property type="entry name" value="OUTER MEMBRANE PROTEIN ALPHA-RELATED"/>
    <property type="match status" value="1"/>
</dbReference>
<proteinExistence type="inferred from homology"/>
<comment type="caution">
    <text evidence="12">The sequence shown here is derived from an EMBL/GenBank/DDBJ whole genome shotgun (WGS) entry which is preliminary data.</text>
</comment>
<dbReference type="InterPro" id="IPR008635">
    <property type="entry name" value="Coiled_stalk_dom"/>
</dbReference>
<dbReference type="PROSITE" id="PS51272">
    <property type="entry name" value="SLH"/>
    <property type="match status" value="1"/>
</dbReference>
<keyword evidence="6" id="KW-0812">Transmembrane</keyword>
<evidence type="ECO:0000256" key="1">
    <source>
        <dbReference type="ARBA" id="ARBA00004241"/>
    </source>
</evidence>
<keyword evidence="5" id="KW-1134">Transmembrane beta strand</keyword>
<dbReference type="InterPro" id="IPR005594">
    <property type="entry name" value="YadA_C"/>
</dbReference>
<dbReference type="Proteomes" id="UP000014937">
    <property type="component" value="Unassembled WGS sequence"/>
</dbReference>
<feature type="domain" description="SLH" evidence="11">
    <location>
        <begin position="1682"/>
        <end position="1745"/>
    </location>
</feature>
<dbReference type="SUPFAM" id="SSF54523">
    <property type="entry name" value="Pili subunits"/>
    <property type="match status" value="1"/>
</dbReference>
<dbReference type="GO" id="GO:0009279">
    <property type="term" value="C:cell outer membrane"/>
    <property type="evidence" value="ECO:0007669"/>
    <property type="project" value="UniProtKB-SubCell"/>
</dbReference>
<dbReference type="InterPro" id="IPR051465">
    <property type="entry name" value="Cell_Envelope_Struct_Comp"/>
</dbReference>
<keyword evidence="7" id="KW-0732">Signal</keyword>
<evidence type="ECO:0000313" key="12">
    <source>
        <dbReference type="EMBL" id="CDD11768.1"/>
    </source>
</evidence>
<dbReference type="Gene3D" id="2.20.70.140">
    <property type="match status" value="3"/>
</dbReference>
<comment type="subcellular location">
    <subcellularLocation>
        <location evidence="2">Cell outer membrane</location>
    </subcellularLocation>
    <subcellularLocation>
        <location evidence="1">Cell surface</location>
    </subcellularLocation>
</comment>
<evidence type="ECO:0000256" key="7">
    <source>
        <dbReference type="ARBA" id="ARBA00022729"/>
    </source>
</evidence>
<evidence type="ECO:0000256" key="10">
    <source>
        <dbReference type="ARBA" id="ARBA00023237"/>
    </source>
</evidence>
<keyword evidence="4" id="KW-0813">Transport</keyword>
<evidence type="ECO:0000256" key="9">
    <source>
        <dbReference type="ARBA" id="ARBA00023136"/>
    </source>
</evidence>
<accession>R6WKT1</accession>
<dbReference type="SUPFAM" id="SSF101967">
    <property type="entry name" value="Adhesin YadA, collagen-binding domain"/>
    <property type="match status" value="5"/>
</dbReference>
<dbReference type="InterPro" id="IPR011049">
    <property type="entry name" value="Serralysin-like_metalloprot_C"/>
</dbReference>
<dbReference type="InterPro" id="IPR045584">
    <property type="entry name" value="Pilin-like"/>
</dbReference>
<dbReference type="Gene3D" id="6.10.250.2120">
    <property type="match status" value="1"/>
</dbReference>
<reference evidence="12" key="1">
    <citation type="submission" date="2012-11" db="EMBL/GenBank/DDBJ databases">
        <title>Dependencies among metagenomic species, viruses, plasmids and units of genetic variation.</title>
        <authorList>
            <person name="Nielsen H.B."/>
            <person name="Almeida M."/>
            <person name="Juncker A.S."/>
            <person name="Rasmussen S."/>
            <person name="Li J."/>
            <person name="Sunagawa S."/>
            <person name="Plichta D."/>
            <person name="Gautier L."/>
            <person name="Le Chatelier E."/>
            <person name="Peletier E."/>
            <person name="Bonde I."/>
            <person name="Nielsen T."/>
            <person name="Manichanh C."/>
            <person name="Arumugam M."/>
            <person name="Batto J."/>
            <person name="Santos M.B.Q.D."/>
            <person name="Blom N."/>
            <person name="Borruel N."/>
            <person name="Burgdorf K.S."/>
            <person name="Boumezbeur F."/>
            <person name="Casellas F."/>
            <person name="Dore J."/>
            <person name="Guarner F."/>
            <person name="Hansen T."/>
            <person name="Hildebrand F."/>
            <person name="Kaas R.S."/>
            <person name="Kennedy S."/>
            <person name="Kristiansen K."/>
            <person name="Kultima J.R."/>
            <person name="Leonard P."/>
            <person name="Levenez F."/>
            <person name="Lund O."/>
            <person name="Moumen B."/>
            <person name="Le Paslier D."/>
            <person name="Pons N."/>
            <person name="Pedersen O."/>
            <person name="Prifti E."/>
            <person name="Qin J."/>
            <person name="Raes J."/>
            <person name="Tap J."/>
            <person name="Tims S."/>
            <person name="Ussery D.W."/>
            <person name="Yamada T."/>
            <person name="MetaHit consortium"/>
            <person name="Renault P."/>
            <person name="Sicheritz-Ponten T."/>
            <person name="Bork P."/>
            <person name="Wang J."/>
            <person name="Brunak S."/>
            <person name="Ehrlich S.D."/>
        </authorList>
    </citation>
    <scope>NUCLEOTIDE SEQUENCE [LARGE SCALE GENOMIC DNA]</scope>
</reference>
<keyword evidence="9" id="KW-0472">Membrane</keyword>
<dbReference type="HOGENOM" id="CLU_242427_0_0_9"/>
<dbReference type="Pfam" id="PF13018">
    <property type="entry name" value="ESPR"/>
    <property type="match status" value="1"/>
</dbReference>
<dbReference type="InterPro" id="IPR001119">
    <property type="entry name" value="SLH_dom"/>
</dbReference>
<dbReference type="Pfam" id="PF05662">
    <property type="entry name" value="YadA_stalk"/>
    <property type="match status" value="7"/>
</dbReference>
<dbReference type="Gene3D" id="6.20.50.100">
    <property type="match status" value="3"/>
</dbReference>
<dbReference type="GO" id="GO:0015031">
    <property type="term" value="P:protein transport"/>
    <property type="evidence" value="ECO:0007669"/>
    <property type="project" value="UniProtKB-KW"/>
</dbReference>
<organism evidence="12">
    <name type="scientific">Phascolarctobacterium succinatutens CAG:287</name>
    <dbReference type="NCBI Taxonomy" id="1263101"/>
    <lineage>
        <taxon>Bacteria</taxon>
        <taxon>Bacillati</taxon>
        <taxon>Bacillota</taxon>
        <taxon>Negativicutes</taxon>
        <taxon>Acidaminococcales</taxon>
        <taxon>Acidaminococcaceae</taxon>
        <taxon>Phascolarctobacterium</taxon>
    </lineage>
</organism>
<evidence type="ECO:0000259" key="11">
    <source>
        <dbReference type="PROSITE" id="PS51272"/>
    </source>
</evidence>
<dbReference type="Pfam" id="PF00395">
    <property type="entry name" value="SLH"/>
    <property type="match status" value="1"/>
</dbReference>
<keyword evidence="8" id="KW-0653">Protein transport</keyword>
<protein>
    <recommendedName>
        <fullName evidence="11">SLH domain-containing protein</fullName>
    </recommendedName>
</protein>
<dbReference type="InterPro" id="IPR024973">
    <property type="entry name" value="ESPR"/>
</dbReference>
<comment type="similarity">
    <text evidence="3">Belongs to the autotransporter-2 (AT-2) (TC 1.B.40) family.</text>
</comment>
<dbReference type="Gene3D" id="6.10.250.2040">
    <property type="match status" value="1"/>
</dbReference>
<dbReference type="EMBL" id="CBGL010000099">
    <property type="protein sequence ID" value="CDD11768.1"/>
    <property type="molecule type" value="Genomic_DNA"/>
</dbReference>
<dbReference type="RefSeq" id="WP_021719774.1">
    <property type="nucleotide sequence ID" value="NZ_FR892776.1"/>
</dbReference>
<name>R6WKT1_9FIRM</name>
<evidence type="ECO:0000256" key="2">
    <source>
        <dbReference type="ARBA" id="ARBA00004442"/>
    </source>
</evidence>
<dbReference type="Gene3D" id="3.30.1300.30">
    <property type="entry name" value="GSPII I/J protein-like"/>
    <property type="match status" value="1"/>
</dbReference>